<protein>
    <recommendedName>
        <fullName evidence="13">ATP synthase subunit b</fullName>
    </recommendedName>
    <alternativeName>
        <fullName evidence="13">ATP synthase F(0) sector subunit b</fullName>
    </alternativeName>
    <alternativeName>
        <fullName evidence="13">ATPase subunit I</fullName>
    </alternativeName>
    <alternativeName>
        <fullName evidence="13">F-type ATPase subunit b</fullName>
        <shortName evidence="13">F-ATPase subunit b</shortName>
    </alternativeName>
</protein>
<keyword evidence="5 13" id="KW-0375">Hydrogen ion transport</keyword>
<comment type="similarity">
    <text evidence="1 13 14">Belongs to the ATPase B chain family.</text>
</comment>
<dbReference type="AlphaFoldDB" id="A0A6P2GF72"/>
<evidence type="ECO:0000256" key="5">
    <source>
        <dbReference type="ARBA" id="ARBA00022781"/>
    </source>
</evidence>
<dbReference type="InterPro" id="IPR050059">
    <property type="entry name" value="ATP_synthase_B_chain"/>
</dbReference>
<dbReference type="PANTHER" id="PTHR33445:SF2">
    <property type="entry name" value="ATP SYNTHASE SUBUNIT B', CHLOROPLASTIC"/>
    <property type="match status" value="1"/>
</dbReference>
<keyword evidence="18" id="KW-1185">Reference proteome</keyword>
<dbReference type="InterPro" id="IPR002146">
    <property type="entry name" value="ATP_synth_b/b'su_bac/chlpt"/>
</dbReference>
<evidence type="ECO:0000256" key="3">
    <source>
        <dbReference type="ARBA" id="ARBA00022547"/>
    </source>
</evidence>
<evidence type="ECO:0000256" key="13">
    <source>
        <dbReference type="HAMAP-Rule" id="MF_01398"/>
    </source>
</evidence>
<evidence type="ECO:0000313" key="17">
    <source>
        <dbReference type="Proteomes" id="UP000494201"/>
    </source>
</evidence>
<keyword evidence="2 13" id="KW-0813">Transport</keyword>
<keyword evidence="7 13" id="KW-0406">Ion transport</keyword>
<organism evidence="16 17">
    <name type="scientific">Burkholderia anthina</name>
    <dbReference type="NCBI Taxonomy" id="179879"/>
    <lineage>
        <taxon>Bacteria</taxon>
        <taxon>Pseudomonadati</taxon>
        <taxon>Pseudomonadota</taxon>
        <taxon>Betaproteobacteria</taxon>
        <taxon>Burkholderiales</taxon>
        <taxon>Burkholderiaceae</taxon>
        <taxon>Burkholderia</taxon>
        <taxon>Burkholderia cepacia complex</taxon>
    </lineage>
</organism>
<name>A0A6P2GF72_9BURK</name>
<comment type="function">
    <text evidence="10 13">F(1)F(0) ATP synthase produces ATP from ADP in the presence of a proton or sodium gradient. F-type ATPases consist of two structural domains, F(1) containing the extramembraneous catalytic core and F(0) containing the membrane proton channel, linked together by a central stalk and a peripheral stalk. During catalysis, ATP synthesis in the catalytic domain of F(1) is coupled via a rotary mechanism of the central stalk subunits to proton translocation.</text>
</comment>
<evidence type="ECO:0000256" key="6">
    <source>
        <dbReference type="ARBA" id="ARBA00022989"/>
    </source>
</evidence>
<gene>
    <name evidence="13" type="primary">atpF</name>
    <name evidence="16" type="ORF">BAN20980_05000</name>
    <name evidence="15" type="ORF">JQK92_26875</name>
</gene>
<dbReference type="HAMAP" id="MF_01398">
    <property type="entry name" value="ATP_synth_b_bprime"/>
    <property type="match status" value="1"/>
</dbReference>
<keyword evidence="6 13" id="KW-1133">Transmembrane helix</keyword>
<evidence type="ECO:0000313" key="18">
    <source>
        <dbReference type="Proteomes" id="UP000755577"/>
    </source>
</evidence>
<evidence type="ECO:0000256" key="14">
    <source>
        <dbReference type="RuleBase" id="RU003848"/>
    </source>
</evidence>
<evidence type="ECO:0000256" key="11">
    <source>
        <dbReference type="ARBA" id="ARBA00025614"/>
    </source>
</evidence>
<dbReference type="Pfam" id="PF00430">
    <property type="entry name" value="ATP-synt_B"/>
    <property type="match status" value="1"/>
</dbReference>
<comment type="subunit">
    <text evidence="13">F-type ATPases have 2 components, F(1) - the catalytic core - and F(0) - the membrane proton channel. F(1) has five subunits: alpha(3), beta(3), gamma(1), delta(1), epsilon(1). F(0) has three main subunits: a(1), b(2) and c(10-14). The alpha and beta chains form an alternating ring which encloses part of the gamma chain. F(1) is attached to F(0) by a central stalk formed by the gamma and epsilon chains, while a peripheral stalk is formed by the delta and b chains.</text>
</comment>
<evidence type="ECO:0000256" key="7">
    <source>
        <dbReference type="ARBA" id="ARBA00023065"/>
    </source>
</evidence>
<evidence type="ECO:0000256" key="2">
    <source>
        <dbReference type="ARBA" id="ARBA00022448"/>
    </source>
</evidence>
<dbReference type="Proteomes" id="UP000494201">
    <property type="component" value="Unassembled WGS sequence"/>
</dbReference>
<sequence length="250" mass="27159">MRIDWWTFAFQTINVLVLVWLLSRFLFKPVARIIADRQQAAARLMQDAAAARDAAQQDRDRAANDLAAQDATRLERMRAAAAEAERFKASLLADARAQADTLRGAGEAAVAAMQQDARRANAARASRFAIDIAARLLGTLPASSLVEGFIEPLAEAVRALPAEDRARLGRDGEMLRLIAPRTLSDDELARCRSTLATALGHDMPLHADVDPALIAGLELVAPHVIVRNSFRHSLASLTSDLISHGDERNA</sequence>
<dbReference type="GO" id="GO:0045259">
    <property type="term" value="C:proton-transporting ATP synthase complex"/>
    <property type="evidence" value="ECO:0007669"/>
    <property type="project" value="UniProtKB-KW"/>
</dbReference>
<keyword evidence="13" id="KW-1003">Cell membrane</keyword>
<dbReference type="PANTHER" id="PTHR33445">
    <property type="entry name" value="ATP SYNTHASE SUBUNIT B', CHLOROPLASTIC"/>
    <property type="match status" value="1"/>
</dbReference>
<evidence type="ECO:0000256" key="1">
    <source>
        <dbReference type="ARBA" id="ARBA00005513"/>
    </source>
</evidence>
<dbReference type="GO" id="GO:0012505">
    <property type="term" value="C:endomembrane system"/>
    <property type="evidence" value="ECO:0007669"/>
    <property type="project" value="UniProtKB-SubCell"/>
</dbReference>
<proteinExistence type="inferred from homology"/>
<dbReference type="Proteomes" id="UP000755577">
    <property type="component" value="Unassembled WGS sequence"/>
</dbReference>
<keyword evidence="4 13" id="KW-0812">Transmembrane</keyword>
<dbReference type="GO" id="GO:0005886">
    <property type="term" value="C:plasma membrane"/>
    <property type="evidence" value="ECO:0007669"/>
    <property type="project" value="UniProtKB-SubCell"/>
</dbReference>
<evidence type="ECO:0000256" key="9">
    <source>
        <dbReference type="ARBA" id="ARBA00023310"/>
    </source>
</evidence>
<evidence type="ECO:0000313" key="15">
    <source>
        <dbReference type="EMBL" id="MBM2770041.1"/>
    </source>
</evidence>
<dbReference type="GeneID" id="56503058"/>
<comment type="function">
    <text evidence="11">Component of the F(0) channel, it forms part of the peripheral stalk, linking F(1) to F(0). The b'-subunit is a diverged and duplicated form of b found in plants and photosynthetic bacteria.</text>
</comment>
<accession>A0A6P2GF72</accession>
<evidence type="ECO:0000313" key="16">
    <source>
        <dbReference type="EMBL" id="VVU52265.1"/>
    </source>
</evidence>
<evidence type="ECO:0000256" key="8">
    <source>
        <dbReference type="ARBA" id="ARBA00023136"/>
    </source>
</evidence>
<dbReference type="EMBL" id="JAFCIQ010000023">
    <property type="protein sequence ID" value="MBM2770041.1"/>
    <property type="molecule type" value="Genomic_DNA"/>
</dbReference>
<keyword evidence="8 13" id="KW-0472">Membrane</keyword>
<keyword evidence="3 13" id="KW-0138">CF(0)</keyword>
<reference evidence="15 18" key="2">
    <citation type="submission" date="2021-02" db="EMBL/GenBank/DDBJ databases">
        <title>Draft genome of the type strains Burkholderia anthina DSM16086.</title>
        <authorList>
            <person name="Hertel R."/>
            <person name="Meissner J."/>
            <person name="Poehlein A."/>
            <person name="Daniel R."/>
            <person name="Commichau F.M."/>
        </authorList>
    </citation>
    <scope>NUCLEOTIDE SEQUENCE [LARGE SCALE GENOMIC DNA]</scope>
    <source>
        <strain evidence="15 18">DSM 16086</strain>
    </source>
</reference>
<evidence type="ECO:0000256" key="4">
    <source>
        <dbReference type="ARBA" id="ARBA00022692"/>
    </source>
</evidence>
<dbReference type="RefSeq" id="WP_174927741.1">
    <property type="nucleotide sequence ID" value="NZ_CABVLY010000022.1"/>
</dbReference>
<dbReference type="GO" id="GO:0046961">
    <property type="term" value="F:proton-transporting ATPase activity, rotational mechanism"/>
    <property type="evidence" value="ECO:0007669"/>
    <property type="project" value="TreeGrafter"/>
</dbReference>
<evidence type="ECO:0000256" key="12">
    <source>
        <dbReference type="ARBA" id="ARBA00037847"/>
    </source>
</evidence>
<dbReference type="EMBL" id="CABVLY010000022">
    <property type="protein sequence ID" value="VVU52265.1"/>
    <property type="molecule type" value="Genomic_DNA"/>
</dbReference>
<comment type="subcellular location">
    <subcellularLocation>
        <location evidence="13">Cell membrane</location>
        <topology evidence="13">Single-pass membrane protein</topology>
    </subcellularLocation>
    <subcellularLocation>
        <location evidence="12">Endomembrane system</location>
        <topology evidence="12">Single-pass membrane protein</topology>
    </subcellularLocation>
</comment>
<reference evidence="16 17" key="1">
    <citation type="submission" date="2019-09" db="EMBL/GenBank/DDBJ databases">
        <authorList>
            <person name="Depoorter E."/>
        </authorList>
    </citation>
    <scope>NUCLEOTIDE SEQUENCE [LARGE SCALE GENOMIC DNA]</scope>
    <source>
        <strain evidence="16">LMG 20980</strain>
    </source>
</reference>
<keyword evidence="9 13" id="KW-0066">ATP synthesis</keyword>
<evidence type="ECO:0000256" key="10">
    <source>
        <dbReference type="ARBA" id="ARBA00025198"/>
    </source>
</evidence>
<feature type="transmembrane region" description="Helical" evidence="13">
    <location>
        <begin position="6"/>
        <end position="27"/>
    </location>
</feature>
<dbReference type="GO" id="GO:0046933">
    <property type="term" value="F:proton-transporting ATP synthase activity, rotational mechanism"/>
    <property type="evidence" value="ECO:0007669"/>
    <property type="project" value="UniProtKB-UniRule"/>
</dbReference>